<comment type="caution">
    <text evidence="2">The sequence shown here is derived from an EMBL/GenBank/DDBJ whole genome shotgun (WGS) entry which is preliminary data.</text>
</comment>
<proteinExistence type="predicted"/>
<dbReference type="PANTHER" id="PTHR46438:SF2">
    <property type="entry name" value="ALPHA_BETA-HYDROLASES SUPERFAMILY PROTEIN"/>
    <property type="match status" value="1"/>
</dbReference>
<dbReference type="PANTHER" id="PTHR46438">
    <property type="entry name" value="ALPHA/BETA-HYDROLASES SUPERFAMILY PROTEIN"/>
    <property type="match status" value="1"/>
</dbReference>
<dbReference type="InterPro" id="IPR000073">
    <property type="entry name" value="AB_hydrolase_1"/>
</dbReference>
<evidence type="ECO:0000313" key="2">
    <source>
        <dbReference type="EMBL" id="ERT05844.1"/>
    </source>
</evidence>
<keyword evidence="2" id="KW-0378">Hydrolase</keyword>
<dbReference type="Proteomes" id="UP000017127">
    <property type="component" value="Unassembled WGS sequence"/>
</dbReference>
<sequence>MQTTVTADPHPISGTYWKWREQLIYYVRAGSPQPERPPLLLIHGFGASTDHWRKNLIGLSENFEVWAIDLLGFGRSAKPNWEYSSDLWRDQLDDFITETIGQPVILAGNSLGGYAALCVAAQRPNSARGLILLNSAGPFTDTEPAPPAPAWKKTASGSVRWLFQQNLASYVVFQWTRRRSTIRKTLKKVYLNPDTVTEQLVEEIYRPSCSPGAAQVFASVFKTRSGEKVDALLSLLCCPLLLLWGEGDPWINCRDRSAKFRQYYPQLTEHFLEAGHCPHDEVPEQVNELIKAWVISECEISNTNNKNEDESSG</sequence>
<dbReference type="PRINTS" id="PR00111">
    <property type="entry name" value="ABHYDROLASE"/>
</dbReference>
<reference evidence="2 3" key="1">
    <citation type="journal article" date="2013" name="Front. Microbiol.">
        <title>Comparative genomic analyses of the cyanobacterium, Lyngbya aestuarii BL J, a powerful hydrogen producer.</title>
        <authorList>
            <person name="Kothari A."/>
            <person name="Vaughn M."/>
            <person name="Garcia-Pichel F."/>
        </authorList>
    </citation>
    <scope>NUCLEOTIDE SEQUENCE [LARGE SCALE GENOMIC DNA]</scope>
    <source>
        <strain evidence="2 3">BL J</strain>
    </source>
</reference>
<accession>U7QD94</accession>
<keyword evidence="3" id="KW-1185">Reference proteome</keyword>
<dbReference type="GO" id="GO:0016787">
    <property type="term" value="F:hydrolase activity"/>
    <property type="evidence" value="ECO:0007669"/>
    <property type="project" value="UniProtKB-KW"/>
</dbReference>
<dbReference type="InterPro" id="IPR029058">
    <property type="entry name" value="AB_hydrolase_fold"/>
</dbReference>
<dbReference type="OrthoDB" id="449686at2"/>
<dbReference type="RefSeq" id="WP_023067960.1">
    <property type="nucleotide sequence ID" value="NZ_AUZM01000048.1"/>
</dbReference>
<evidence type="ECO:0000313" key="3">
    <source>
        <dbReference type="Proteomes" id="UP000017127"/>
    </source>
</evidence>
<dbReference type="Gene3D" id="3.40.50.1820">
    <property type="entry name" value="alpha/beta hydrolase"/>
    <property type="match status" value="1"/>
</dbReference>
<name>U7QD94_9CYAN</name>
<dbReference type="AlphaFoldDB" id="U7QD94"/>
<dbReference type="Pfam" id="PF00561">
    <property type="entry name" value="Abhydrolase_1"/>
    <property type="match status" value="1"/>
</dbReference>
<dbReference type="PATRIC" id="fig|1348334.3.peg.4086"/>
<organism evidence="2 3">
    <name type="scientific">Lyngbya aestuarii BL J</name>
    <dbReference type="NCBI Taxonomy" id="1348334"/>
    <lineage>
        <taxon>Bacteria</taxon>
        <taxon>Bacillati</taxon>
        <taxon>Cyanobacteriota</taxon>
        <taxon>Cyanophyceae</taxon>
        <taxon>Oscillatoriophycideae</taxon>
        <taxon>Oscillatoriales</taxon>
        <taxon>Microcoleaceae</taxon>
        <taxon>Lyngbya</taxon>
    </lineage>
</organism>
<dbReference type="EMBL" id="AUZM01000048">
    <property type="protein sequence ID" value="ERT05844.1"/>
    <property type="molecule type" value="Genomic_DNA"/>
</dbReference>
<gene>
    <name evidence="2" type="ORF">M595_4228</name>
</gene>
<feature type="domain" description="AB hydrolase-1" evidence="1">
    <location>
        <begin position="37"/>
        <end position="281"/>
    </location>
</feature>
<evidence type="ECO:0000259" key="1">
    <source>
        <dbReference type="Pfam" id="PF00561"/>
    </source>
</evidence>
<dbReference type="SUPFAM" id="SSF53474">
    <property type="entry name" value="alpha/beta-Hydrolases"/>
    <property type="match status" value="1"/>
</dbReference>
<protein>
    <submittedName>
        <fullName evidence="2">Alpha/beta hydrolase fold family protein</fullName>
    </submittedName>
</protein>